<dbReference type="RefSeq" id="XP_007412629.1">
    <property type="nucleotide sequence ID" value="XM_007412567.1"/>
</dbReference>
<dbReference type="VEuPathDB" id="FungiDB:MELLADRAFT_124511"/>
<gene>
    <name evidence="2" type="ORF">MELLADRAFT_124511</name>
</gene>
<feature type="signal peptide" evidence="1">
    <location>
        <begin position="1"/>
        <end position="21"/>
    </location>
</feature>
<dbReference type="EMBL" id="GL883120">
    <property type="protein sequence ID" value="EGG04168.1"/>
    <property type="molecule type" value="Genomic_DNA"/>
</dbReference>
<sequence>MKLNIFAAIFMVSISLKQVFGSMTHEQGILLTDEGLVNPLDPTIETLEFDGCPGCHEQGKAHTCGK</sequence>
<protein>
    <submittedName>
        <fullName evidence="2">Secreted protein</fullName>
    </submittedName>
</protein>
<dbReference type="GeneID" id="18926798"/>
<dbReference type="Proteomes" id="UP000001072">
    <property type="component" value="Unassembled WGS sequence"/>
</dbReference>
<dbReference type="KEGG" id="mlr:MELLADRAFT_124511"/>
<evidence type="ECO:0000313" key="3">
    <source>
        <dbReference type="Proteomes" id="UP000001072"/>
    </source>
</evidence>
<evidence type="ECO:0000256" key="1">
    <source>
        <dbReference type="SAM" id="SignalP"/>
    </source>
</evidence>
<feature type="chain" id="PRO_5003315554" evidence="1">
    <location>
        <begin position="22"/>
        <end position="66"/>
    </location>
</feature>
<keyword evidence="1" id="KW-0732">Signal</keyword>
<dbReference type="HOGENOM" id="CLU_198490_1_0_1"/>
<dbReference type="InParanoid" id="F4RU06"/>
<organism evidence="3">
    <name type="scientific">Melampsora larici-populina (strain 98AG31 / pathotype 3-4-7)</name>
    <name type="common">Poplar leaf rust fungus</name>
    <dbReference type="NCBI Taxonomy" id="747676"/>
    <lineage>
        <taxon>Eukaryota</taxon>
        <taxon>Fungi</taxon>
        <taxon>Dikarya</taxon>
        <taxon>Basidiomycota</taxon>
        <taxon>Pucciniomycotina</taxon>
        <taxon>Pucciniomycetes</taxon>
        <taxon>Pucciniales</taxon>
        <taxon>Melampsoraceae</taxon>
        <taxon>Melampsora</taxon>
    </lineage>
</organism>
<reference evidence="3" key="1">
    <citation type="journal article" date="2011" name="Proc. Natl. Acad. Sci. U.S.A.">
        <title>Obligate biotrophy features unraveled by the genomic analysis of rust fungi.</title>
        <authorList>
            <person name="Duplessis S."/>
            <person name="Cuomo C.A."/>
            <person name="Lin Y.-C."/>
            <person name="Aerts A."/>
            <person name="Tisserant E."/>
            <person name="Veneault-Fourrey C."/>
            <person name="Joly D.L."/>
            <person name="Hacquard S."/>
            <person name="Amselem J."/>
            <person name="Cantarel B.L."/>
            <person name="Chiu R."/>
            <person name="Coutinho P.M."/>
            <person name="Feau N."/>
            <person name="Field M."/>
            <person name="Frey P."/>
            <person name="Gelhaye E."/>
            <person name="Goldberg J."/>
            <person name="Grabherr M.G."/>
            <person name="Kodira C.D."/>
            <person name="Kohler A."/>
            <person name="Kuees U."/>
            <person name="Lindquist E.A."/>
            <person name="Lucas S.M."/>
            <person name="Mago R."/>
            <person name="Mauceli E."/>
            <person name="Morin E."/>
            <person name="Murat C."/>
            <person name="Pangilinan J.L."/>
            <person name="Park R."/>
            <person name="Pearson M."/>
            <person name="Quesneville H."/>
            <person name="Rouhier N."/>
            <person name="Sakthikumar S."/>
            <person name="Salamov A.A."/>
            <person name="Schmutz J."/>
            <person name="Selles B."/>
            <person name="Shapiro H."/>
            <person name="Tanguay P."/>
            <person name="Tuskan G.A."/>
            <person name="Henrissat B."/>
            <person name="Van de Peer Y."/>
            <person name="Rouze P."/>
            <person name="Ellis J.G."/>
            <person name="Dodds P.N."/>
            <person name="Schein J.E."/>
            <person name="Zhong S."/>
            <person name="Hamelin R.C."/>
            <person name="Grigoriev I.V."/>
            <person name="Szabo L.J."/>
            <person name="Martin F."/>
        </authorList>
    </citation>
    <scope>NUCLEOTIDE SEQUENCE [LARGE SCALE GENOMIC DNA]</scope>
    <source>
        <strain evidence="3">98AG31 / pathotype 3-4-7</strain>
    </source>
</reference>
<evidence type="ECO:0000313" key="2">
    <source>
        <dbReference type="EMBL" id="EGG04168.1"/>
    </source>
</evidence>
<proteinExistence type="predicted"/>
<dbReference type="AlphaFoldDB" id="F4RU06"/>
<accession>F4RU06</accession>
<name>F4RU06_MELLP</name>
<keyword evidence="3" id="KW-1185">Reference proteome</keyword>